<sequence length="28" mass="3237">MIFYQNNLKTIVYSIIVSATTLFAQDLE</sequence>
<accession>A0A383ABA2</accession>
<proteinExistence type="predicted"/>
<protein>
    <submittedName>
        <fullName evidence="1">Uncharacterized protein</fullName>
    </submittedName>
</protein>
<reference evidence="1" key="1">
    <citation type="submission" date="2018-05" db="EMBL/GenBank/DDBJ databases">
        <authorList>
            <person name="Lanie J.A."/>
            <person name="Ng W.-L."/>
            <person name="Kazmierczak K.M."/>
            <person name="Andrzejewski T.M."/>
            <person name="Davidsen T.M."/>
            <person name="Wayne K.J."/>
            <person name="Tettelin H."/>
            <person name="Glass J.I."/>
            <person name="Rusch D."/>
            <person name="Podicherti R."/>
            <person name="Tsui H.-C.T."/>
            <person name="Winkler M.E."/>
        </authorList>
    </citation>
    <scope>NUCLEOTIDE SEQUENCE</scope>
</reference>
<evidence type="ECO:0000313" key="1">
    <source>
        <dbReference type="EMBL" id="SVE04992.1"/>
    </source>
</evidence>
<name>A0A383ABA2_9ZZZZ</name>
<feature type="non-terminal residue" evidence="1">
    <location>
        <position position="28"/>
    </location>
</feature>
<dbReference type="EMBL" id="UINC01190706">
    <property type="protein sequence ID" value="SVE04992.1"/>
    <property type="molecule type" value="Genomic_DNA"/>
</dbReference>
<dbReference type="AlphaFoldDB" id="A0A383ABA2"/>
<organism evidence="1">
    <name type="scientific">marine metagenome</name>
    <dbReference type="NCBI Taxonomy" id="408172"/>
    <lineage>
        <taxon>unclassified sequences</taxon>
        <taxon>metagenomes</taxon>
        <taxon>ecological metagenomes</taxon>
    </lineage>
</organism>
<gene>
    <name evidence="1" type="ORF">METZ01_LOCUS457846</name>
</gene>